<dbReference type="Proteomes" id="UP000681722">
    <property type="component" value="Unassembled WGS sequence"/>
</dbReference>
<dbReference type="AlphaFoldDB" id="A0A815AKJ2"/>
<protein>
    <submittedName>
        <fullName evidence="1">Uncharacterized protein</fullName>
    </submittedName>
</protein>
<dbReference type="EMBL" id="CAJNOQ010010716">
    <property type="protein sequence ID" value="CAF1259098.1"/>
    <property type="molecule type" value="Genomic_DNA"/>
</dbReference>
<dbReference type="EMBL" id="CAJOBA010040394">
    <property type="protein sequence ID" value="CAF4093990.1"/>
    <property type="molecule type" value="Genomic_DNA"/>
</dbReference>
<dbReference type="EMBL" id="CAJOBC010017931">
    <property type="protein sequence ID" value="CAF4034960.1"/>
    <property type="molecule type" value="Genomic_DNA"/>
</dbReference>
<gene>
    <name evidence="1" type="ORF">GPM918_LOCUS26516</name>
    <name evidence="2" type="ORF">OVA965_LOCUS28003</name>
    <name evidence="3" type="ORF">SRO942_LOCUS26683</name>
    <name evidence="4" type="ORF">TMI583_LOCUS28753</name>
</gene>
<keyword evidence="5" id="KW-1185">Reference proteome</keyword>
<dbReference type="Proteomes" id="UP000677228">
    <property type="component" value="Unassembled WGS sequence"/>
</dbReference>
<dbReference type="EMBL" id="CAJNOK010018825">
    <property type="protein sequence ID" value="CAF1289097.1"/>
    <property type="molecule type" value="Genomic_DNA"/>
</dbReference>
<accession>A0A815AKJ2</accession>
<evidence type="ECO:0000313" key="5">
    <source>
        <dbReference type="Proteomes" id="UP000663829"/>
    </source>
</evidence>
<evidence type="ECO:0000313" key="1">
    <source>
        <dbReference type="EMBL" id="CAF1259098.1"/>
    </source>
</evidence>
<sequence length="75" mass="8623">NKNKIITYYSGGYGVGGIINLEFEHDRIDYGQYGYGLYETDRDYERNPFTGQISTENDFSFTPLDGGYGGGYRYY</sequence>
<feature type="non-terminal residue" evidence="1">
    <location>
        <position position="1"/>
    </location>
</feature>
<name>A0A815AKJ2_9BILA</name>
<evidence type="ECO:0000313" key="2">
    <source>
        <dbReference type="EMBL" id="CAF1289097.1"/>
    </source>
</evidence>
<dbReference type="Proteomes" id="UP000663829">
    <property type="component" value="Unassembled WGS sequence"/>
</dbReference>
<reference evidence="1" key="1">
    <citation type="submission" date="2021-02" db="EMBL/GenBank/DDBJ databases">
        <authorList>
            <person name="Nowell W R."/>
        </authorList>
    </citation>
    <scope>NUCLEOTIDE SEQUENCE</scope>
</reference>
<dbReference type="Proteomes" id="UP000682733">
    <property type="component" value="Unassembled WGS sequence"/>
</dbReference>
<evidence type="ECO:0000313" key="3">
    <source>
        <dbReference type="EMBL" id="CAF4034960.1"/>
    </source>
</evidence>
<organism evidence="1 5">
    <name type="scientific">Didymodactylos carnosus</name>
    <dbReference type="NCBI Taxonomy" id="1234261"/>
    <lineage>
        <taxon>Eukaryota</taxon>
        <taxon>Metazoa</taxon>
        <taxon>Spiralia</taxon>
        <taxon>Gnathifera</taxon>
        <taxon>Rotifera</taxon>
        <taxon>Eurotatoria</taxon>
        <taxon>Bdelloidea</taxon>
        <taxon>Philodinida</taxon>
        <taxon>Philodinidae</taxon>
        <taxon>Didymodactylos</taxon>
    </lineage>
</organism>
<proteinExistence type="predicted"/>
<evidence type="ECO:0000313" key="4">
    <source>
        <dbReference type="EMBL" id="CAF4093990.1"/>
    </source>
</evidence>
<comment type="caution">
    <text evidence="1">The sequence shown here is derived from an EMBL/GenBank/DDBJ whole genome shotgun (WGS) entry which is preliminary data.</text>
</comment>